<reference evidence="1" key="1">
    <citation type="submission" date="2023-08" db="EMBL/GenBank/DDBJ databases">
        <authorList>
            <person name="Alioto T."/>
            <person name="Alioto T."/>
            <person name="Gomez Garrido J."/>
        </authorList>
    </citation>
    <scope>NUCLEOTIDE SEQUENCE</scope>
</reference>
<accession>A0AA36EY66</accession>
<sequence length="111" mass="12884">MAHSTFKVAVKRDFTRAELQQRVGDRVAAEEAGMTMEEWEIYGTIRVSVIQEIYIYVQIGTVTTKIKRQMATLFLLEIRGHVSYEQIKTTRKWVIAKRMFMIPDVKNSATV</sequence>
<evidence type="ECO:0000313" key="1">
    <source>
        <dbReference type="EMBL" id="CAI9716420.1"/>
    </source>
</evidence>
<evidence type="ECO:0000313" key="2">
    <source>
        <dbReference type="Proteomes" id="UP001162480"/>
    </source>
</evidence>
<dbReference type="Proteomes" id="UP001162480">
    <property type="component" value="Chromosome 1"/>
</dbReference>
<proteinExistence type="predicted"/>
<organism evidence="1 2">
    <name type="scientific">Octopus vulgaris</name>
    <name type="common">Common octopus</name>
    <dbReference type="NCBI Taxonomy" id="6645"/>
    <lineage>
        <taxon>Eukaryota</taxon>
        <taxon>Metazoa</taxon>
        <taxon>Spiralia</taxon>
        <taxon>Lophotrochozoa</taxon>
        <taxon>Mollusca</taxon>
        <taxon>Cephalopoda</taxon>
        <taxon>Coleoidea</taxon>
        <taxon>Octopodiformes</taxon>
        <taxon>Octopoda</taxon>
        <taxon>Incirrata</taxon>
        <taxon>Octopodidae</taxon>
        <taxon>Octopus</taxon>
    </lineage>
</organism>
<protein>
    <submittedName>
        <fullName evidence="1">Uncharacterized protein</fullName>
    </submittedName>
</protein>
<dbReference type="AlphaFoldDB" id="A0AA36EY66"/>
<name>A0AA36EY66_OCTVU</name>
<keyword evidence="2" id="KW-1185">Reference proteome</keyword>
<gene>
    <name evidence="1" type="ORF">OCTVUL_1B000484</name>
</gene>
<dbReference type="EMBL" id="OX597814">
    <property type="protein sequence ID" value="CAI9716420.1"/>
    <property type="molecule type" value="Genomic_DNA"/>
</dbReference>